<sequence>KEVGIVKQIKSSEDVSLDTKHDIKYTGGYSIDGKTIYLDEHFPTILKVEGKDIDATKTIGLHHELPEKWMSDNDFEYPYAHEVATGIEKRYVEYLGVTWKGYCNEVDKNLRKVYNQKLRDSPTSLDLAPYLYCRDREALKEIRESEEEKLTSEPDNSEK</sequence>
<comment type="caution">
    <text evidence="1">The sequence shown here is derived from an EMBL/GenBank/DDBJ whole genome shotgun (WGS) entry which is preliminary data.</text>
</comment>
<dbReference type="EMBL" id="AUZX01007517">
    <property type="protein sequence ID" value="EQD59119.1"/>
    <property type="molecule type" value="Genomic_DNA"/>
</dbReference>
<reference evidence="1" key="1">
    <citation type="submission" date="2013-08" db="EMBL/GenBank/DDBJ databases">
        <authorList>
            <person name="Mendez C."/>
            <person name="Richter M."/>
            <person name="Ferrer M."/>
            <person name="Sanchez J."/>
        </authorList>
    </citation>
    <scope>NUCLEOTIDE SEQUENCE</scope>
</reference>
<organism evidence="1">
    <name type="scientific">mine drainage metagenome</name>
    <dbReference type="NCBI Taxonomy" id="410659"/>
    <lineage>
        <taxon>unclassified sequences</taxon>
        <taxon>metagenomes</taxon>
        <taxon>ecological metagenomes</taxon>
    </lineage>
</organism>
<reference evidence="1" key="2">
    <citation type="journal article" date="2014" name="ISME J.">
        <title>Microbial stratification in low pH oxic and suboxic macroscopic growths along an acid mine drainage.</title>
        <authorList>
            <person name="Mendez-Garcia C."/>
            <person name="Mesa V."/>
            <person name="Sprenger R.R."/>
            <person name="Richter M."/>
            <person name="Diez M.S."/>
            <person name="Solano J."/>
            <person name="Bargiela R."/>
            <person name="Golyshina O.V."/>
            <person name="Manteca A."/>
            <person name="Ramos J.L."/>
            <person name="Gallego J.R."/>
            <person name="Llorente I."/>
            <person name="Martins Dos Santos V.A."/>
            <person name="Jensen O.N."/>
            <person name="Pelaez A.I."/>
            <person name="Sanchez J."/>
            <person name="Ferrer M."/>
        </authorList>
    </citation>
    <scope>NUCLEOTIDE SEQUENCE</scope>
</reference>
<name>T1C1I3_9ZZZZ</name>
<accession>T1C1I3</accession>
<protein>
    <submittedName>
        <fullName evidence="1">Uncharacterized protein</fullName>
    </submittedName>
</protein>
<gene>
    <name evidence="1" type="ORF">B1A_10546</name>
</gene>
<evidence type="ECO:0000313" key="1">
    <source>
        <dbReference type="EMBL" id="EQD59119.1"/>
    </source>
</evidence>
<dbReference type="AlphaFoldDB" id="T1C1I3"/>
<proteinExistence type="predicted"/>
<feature type="non-terminal residue" evidence="1">
    <location>
        <position position="1"/>
    </location>
</feature>